<reference evidence="2" key="1">
    <citation type="submission" date="2022-06" db="EMBL/GenBank/DDBJ databases">
        <title>Complete Genome of Aeromonas sp. Strain SOD01 Isolated from an Urban Freshwater Stream.</title>
        <authorList>
            <person name="Williams L.E."/>
            <person name="Brysgel T."/>
            <person name="Capestro E.M."/>
            <person name="Foltz G.V."/>
            <person name="Gardner A.E."/>
            <person name="Ingrassia J."/>
            <person name="Peterson E."/>
            <person name="Arruda J."/>
            <person name="Flaherty I."/>
            <person name="Hunt M."/>
            <person name="Pappas G."/>
            <person name="Ramsaran S."/>
            <person name="Rocha M."/>
        </authorList>
    </citation>
    <scope>NUCLEOTIDE SEQUENCE</scope>
    <source>
        <strain evidence="2">SOD01</strain>
    </source>
</reference>
<evidence type="ECO:0000313" key="2">
    <source>
        <dbReference type="EMBL" id="USV59105.1"/>
    </source>
</evidence>
<organism evidence="2 3">
    <name type="scientific">Aeromonas encheleia</name>
    <dbReference type="NCBI Taxonomy" id="73010"/>
    <lineage>
        <taxon>Bacteria</taxon>
        <taxon>Pseudomonadati</taxon>
        <taxon>Pseudomonadota</taxon>
        <taxon>Gammaproteobacteria</taxon>
        <taxon>Aeromonadales</taxon>
        <taxon>Aeromonadaceae</taxon>
        <taxon>Aeromonas</taxon>
    </lineage>
</organism>
<keyword evidence="3" id="KW-1185">Reference proteome</keyword>
<protein>
    <submittedName>
        <fullName evidence="2">Uncharacterized protein</fullName>
    </submittedName>
</protein>
<name>A0AAE9SDM4_9GAMM</name>
<dbReference type="AlphaFoldDB" id="A0AAE9SDM4"/>
<gene>
    <name evidence="2" type="ORF">NHF51_08195</name>
</gene>
<evidence type="ECO:0000313" key="3">
    <source>
        <dbReference type="Proteomes" id="UP001056890"/>
    </source>
</evidence>
<feature type="coiled-coil region" evidence="1">
    <location>
        <begin position="27"/>
        <end position="57"/>
    </location>
</feature>
<accession>A0AAE9SDM4</accession>
<dbReference type="RefSeq" id="WP_252996148.1">
    <property type="nucleotide sequence ID" value="NZ_CP099717.1"/>
</dbReference>
<sequence length="68" mass="7042">MPRSHFLLPLIAALLNGCGAEVVGTAVINGKLQAEQAEQAKAQAEQLKLQLDEAMRATQAAASAANAQ</sequence>
<dbReference type="Proteomes" id="UP001056890">
    <property type="component" value="Chromosome"/>
</dbReference>
<proteinExistence type="predicted"/>
<keyword evidence="1" id="KW-0175">Coiled coil</keyword>
<dbReference type="EMBL" id="CP099717">
    <property type="protein sequence ID" value="USV59105.1"/>
    <property type="molecule type" value="Genomic_DNA"/>
</dbReference>
<evidence type="ECO:0000256" key="1">
    <source>
        <dbReference type="SAM" id="Coils"/>
    </source>
</evidence>